<sequence length="65" mass="7089">MFVTALSTLVLCLSALLVAANLRMIATDTATTLRHGVRAMTRGGRLVQNLSFVCLWLMIFALSYA</sequence>
<comment type="caution">
    <text evidence="2">The sequence shown here is derived from an EMBL/GenBank/DDBJ whole genome shotgun (WGS) entry which is preliminary data.</text>
</comment>
<organism evidence="2 3">
    <name type="scientific">Roseivivax marinus</name>
    <dbReference type="NCBI Taxonomy" id="1379903"/>
    <lineage>
        <taxon>Bacteria</taxon>
        <taxon>Pseudomonadati</taxon>
        <taxon>Pseudomonadota</taxon>
        <taxon>Alphaproteobacteria</taxon>
        <taxon>Rhodobacterales</taxon>
        <taxon>Roseobacteraceae</taxon>
        <taxon>Roseivivax</taxon>
    </lineage>
</organism>
<accession>W4HL73</accession>
<evidence type="ECO:0000256" key="1">
    <source>
        <dbReference type="SAM" id="Phobius"/>
    </source>
</evidence>
<keyword evidence="1" id="KW-0472">Membrane</keyword>
<dbReference type="eggNOG" id="ENOG502ZYB8">
    <property type="taxonomic scope" value="Bacteria"/>
</dbReference>
<protein>
    <submittedName>
        <fullName evidence="2">Uncharacterized protein</fullName>
    </submittedName>
</protein>
<dbReference type="Proteomes" id="UP000019063">
    <property type="component" value="Unassembled WGS sequence"/>
</dbReference>
<keyword evidence="1" id="KW-0812">Transmembrane</keyword>
<reference evidence="2 3" key="1">
    <citation type="journal article" date="2014" name="Antonie Van Leeuwenhoek">
        <title>Roseivivax atlanticus sp. nov., isolated from surface seawater of the Atlantic Ocean.</title>
        <authorList>
            <person name="Li G."/>
            <person name="Lai Q."/>
            <person name="Liu X."/>
            <person name="Sun F."/>
            <person name="Shao Z."/>
        </authorList>
    </citation>
    <scope>NUCLEOTIDE SEQUENCE [LARGE SCALE GENOMIC DNA]</scope>
    <source>
        <strain evidence="2 3">22II-s10s</strain>
    </source>
</reference>
<name>W4HL73_9RHOB</name>
<feature type="transmembrane region" description="Helical" evidence="1">
    <location>
        <begin position="46"/>
        <end position="64"/>
    </location>
</feature>
<evidence type="ECO:0000313" key="2">
    <source>
        <dbReference type="EMBL" id="ETW13469.1"/>
    </source>
</evidence>
<dbReference type="AlphaFoldDB" id="W4HL73"/>
<dbReference type="RefSeq" id="WP_043842784.1">
    <property type="nucleotide sequence ID" value="NZ_AQQW01000003.1"/>
</dbReference>
<proteinExistence type="predicted"/>
<evidence type="ECO:0000313" key="3">
    <source>
        <dbReference type="Proteomes" id="UP000019063"/>
    </source>
</evidence>
<dbReference type="STRING" id="1379903.ATO8_05551"/>
<keyword evidence="1" id="KW-1133">Transmembrane helix</keyword>
<keyword evidence="3" id="KW-1185">Reference proteome</keyword>
<gene>
    <name evidence="2" type="ORF">ATO8_05551</name>
</gene>
<dbReference type="OrthoDB" id="7876780at2"/>
<dbReference type="EMBL" id="AQQW01000003">
    <property type="protein sequence ID" value="ETW13469.1"/>
    <property type="molecule type" value="Genomic_DNA"/>
</dbReference>